<gene>
    <name evidence="1" type="ORF">K1X11_008340</name>
</gene>
<evidence type="ECO:0008006" key="3">
    <source>
        <dbReference type="Google" id="ProtNLM"/>
    </source>
</evidence>
<dbReference type="Proteomes" id="UP000738431">
    <property type="component" value="Chromosome"/>
</dbReference>
<sequence>MRKPYYRTAERRERLLSEARSWVGTPFRENAAVKGPTGGVECRHFQHECHVAAGACPRFHMDVMPVEVVRHWHEHHAVSQILSWLNAPELRGLVMRVDEEDAPAIGDITIIETQRAAHHVGLWCGHEVLHVAIPAGVVSHSTHDPDFMRLVKCHYRLMEDVAE</sequence>
<name>A0ABZ1CDC6_9BACT</name>
<dbReference type="Gene3D" id="3.90.1720.10">
    <property type="entry name" value="endopeptidase domain like (from Nostoc punctiforme)"/>
    <property type="match status" value="1"/>
</dbReference>
<evidence type="ECO:0000313" key="1">
    <source>
        <dbReference type="EMBL" id="WRQ89416.1"/>
    </source>
</evidence>
<evidence type="ECO:0000313" key="2">
    <source>
        <dbReference type="Proteomes" id="UP000738431"/>
    </source>
</evidence>
<reference evidence="1 2" key="1">
    <citation type="submission" date="2023-12" db="EMBL/GenBank/DDBJ databases">
        <title>Description of an unclassified Opitutus bacterium of Verrucomicrobiota.</title>
        <authorList>
            <person name="Zhang D.-F."/>
        </authorList>
    </citation>
    <scope>NUCLEOTIDE SEQUENCE [LARGE SCALE GENOMIC DNA]</scope>
    <source>
        <strain evidence="1 2">WL0086</strain>
    </source>
</reference>
<proteinExistence type="predicted"/>
<dbReference type="EMBL" id="CP139781">
    <property type="protein sequence ID" value="WRQ89416.1"/>
    <property type="molecule type" value="Genomic_DNA"/>
</dbReference>
<dbReference type="RefSeq" id="WP_221029893.1">
    <property type="nucleotide sequence ID" value="NZ_CP139781.1"/>
</dbReference>
<accession>A0ABZ1CDC6</accession>
<organism evidence="1 2">
    <name type="scientific">Actomonas aquatica</name>
    <dbReference type="NCBI Taxonomy" id="2866162"/>
    <lineage>
        <taxon>Bacteria</taxon>
        <taxon>Pseudomonadati</taxon>
        <taxon>Verrucomicrobiota</taxon>
        <taxon>Opitutia</taxon>
        <taxon>Opitutales</taxon>
        <taxon>Opitutaceae</taxon>
        <taxon>Actomonas</taxon>
    </lineage>
</organism>
<keyword evidence="2" id="KW-1185">Reference proteome</keyword>
<protein>
    <recommendedName>
        <fullName evidence="3">NlpC/P60 domain-containing protein</fullName>
    </recommendedName>
</protein>